<dbReference type="PANTHER" id="PTHR35093">
    <property type="entry name" value="OUTER MEMBRANE PROTEIN NMB0088-RELATED"/>
    <property type="match status" value="1"/>
</dbReference>
<gene>
    <name evidence="8" type="ORF">ENH14_02890</name>
</gene>
<evidence type="ECO:0000256" key="2">
    <source>
        <dbReference type="ARBA" id="ARBA00008163"/>
    </source>
</evidence>
<comment type="similarity">
    <text evidence="2">Belongs to the OmpP1/FadL family.</text>
</comment>
<dbReference type="Proteomes" id="UP000886381">
    <property type="component" value="Unassembled WGS sequence"/>
</dbReference>
<organism evidence="8">
    <name type="scientific">candidate division WOR-3 bacterium</name>
    <dbReference type="NCBI Taxonomy" id="2052148"/>
    <lineage>
        <taxon>Bacteria</taxon>
        <taxon>Bacteria division WOR-3</taxon>
    </lineage>
</organism>
<keyword evidence="7" id="KW-0998">Cell outer membrane</keyword>
<name>A0A7V0Q5V1_UNCW3</name>
<keyword evidence="5" id="KW-0732">Signal</keyword>
<evidence type="ECO:0000256" key="6">
    <source>
        <dbReference type="ARBA" id="ARBA00023136"/>
    </source>
</evidence>
<dbReference type="GO" id="GO:0009279">
    <property type="term" value="C:cell outer membrane"/>
    <property type="evidence" value="ECO:0007669"/>
    <property type="project" value="UniProtKB-SubCell"/>
</dbReference>
<dbReference type="SUPFAM" id="SSF56935">
    <property type="entry name" value="Porins"/>
    <property type="match status" value="1"/>
</dbReference>
<accession>A0A7V0Q5V1</accession>
<evidence type="ECO:0000256" key="5">
    <source>
        <dbReference type="ARBA" id="ARBA00022729"/>
    </source>
</evidence>
<dbReference type="InterPro" id="IPR005017">
    <property type="entry name" value="OMPP1/FadL/TodX"/>
</dbReference>
<dbReference type="GO" id="GO:0015483">
    <property type="term" value="F:long-chain fatty acid transporting porin activity"/>
    <property type="evidence" value="ECO:0007669"/>
    <property type="project" value="TreeGrafter"/>
</dbReference>
<evidence type="ECO:0008006" key="9">
    <source>
        <dbReference type="Google" id="ProtNLM"/>
    </source>
</evidence>
<dbReference type="Pfam" id="PF03349">
    <property type="entry name" value="Toluene_X"/>
    <property type="match status" value="1"/>
</dbReference>
<evidence type="ECO:0000313" key="8">
    <source>
        <dbReference type="EMBL" id="HDL60384.1"/>
    </source>
</evidence>
<evidence type="ECO:0000256" key="7">
    <source>
        <dbReference type="ARBA" id="ARBA00023237"/>
    </source>
</evidence>
<comment type="caution">
    <text evidence="8">The sequence shown here is derived from an EMBL/GenBank/DDBJ whole genome shotgun (WGS) entry which is preliminary data.</text>
</comment>
<dbReference type="AlphaFoldDB" id="A0A7V0Q5V1"/>
<evidence type="ECO:0000256" key="4">
    <source>
        <dbReference type="ARBA" id="ARBA00022692"/>
    </source>
</evidence>
<dbReference type="PANTHER" id="PTHR35093:SF8">
    <property type="entry name" value="OUTER MEMBRANE PROTEIN NMB0088-RELATED"/>
    <property type="match status" value="1"/>
</dbReference>
<evidence type="ECO:0000256" key="1">
    <source>
        <dbReference type="ARBA" id="ARBA00004571"/>
    </source>
</evidence>
<protein>
    <recommendedName>
        <fullName evidence="9">Aromatic hydrocarbon degradation protein</fullName>
    </recommendedName>
</protein>
<evidence type="ECO:0000256" key="3">
    <source>
        <dbReference type="ARBA" id="ARBA00022452"/>
    </source>
</evidence>
<keyword evidence="3" id="KW-1134">Transmembrane beta strand</keyword>
<reference evidence="8" key="1">
    <citation type="journal article" date="2020" name="mSystems">
        <title>Genome- and Community-Level Interaction Insights into Carbon Utilization and Element Cycling Functions of Hydrothermarchaeota in Hydrothermal Sediment.</title>
        <authorList>
            <person name="Zhou Z."/>
            <person name="Liu Y."/>
            <person name="Xu W."/>
            <person name="Pan J."/>
            <person name="Luo Z.H."/>
            <person name="Li M."/>
        </authorList>
    </citation>
    <scope>NUCLEOTIDE SEQUENCE [LARGE SCALE GENOMIC DNA]</scope>
    <source>
        <strain evidence="8">HyVt-28</strain>
    </source>
</reference>
<dbReference type="Gene3D" id="2.40.160.60">
    <property type="entry name" value="Outer membrane protein transport protein (OMPP1/FadL/TodX)"/>
    <property type="match status" value="1"/>
</dbReference>
<dbReference type="EMBL" id="DRDR01000124">
    <property type="protein sequence ID" value="HDL60384.1"/>
    <property type="molecule type" value="Genomic_DNA"/>
</dbReference>
<keyword evidence="6" id="KW-0472">Membrane</keyword>
<keyword evidence="4" id="KW-0812">Transmembrane</keyword>
<sequence length="391" mass="42405">MKKVIAGALLLLIGSLYAGGWDNEVMGVRQLGMGSIFAGIADDATAIFYNPAGILSKNMDVIVEGVALLPKHSYFSDALGKTIYSKKNSYIPQLFFTYKLNDKAGLGLGVYAPYGGGVVGWKKEDLGMLLESGLAVYTLTPTLAYQLTPNLSIGVKGNIYYGFAMQKQENTDTINVDAKGPAFSGGLGILWKNDKIGIGLSVRGPAKIKLSGTYDSKQMGEHDIDMEFNLPTNILFGIGYKVTSNLTLGIDAEYSMWSALDIFKTTIKEVITPLGTIDLEQEDTLDFENIFKIKAGGEYTLGNGLALRLGAAYDKYSIPDKSLDPVNIDVDKYVVFSGLGYTMNKVQLNLSFLYAMGQEREVTEEVAPGVTITSKYNLNAFVIGAGIRYSF</sequence>
<proteinExistence type="inferred from homology"/>
<comment type="subcellular location">
    <subcellularLocation>
        <location evidence="1">Cell outer membrane</location>
        <topology evidence="1">Multi-pass membrane protein</topology>
    </subcellularLocation>
</comment>